<accession>C5LGM3</accession>
<name>C5LGM3_PERM5</name>
<evidence type="ECO:0000256" key="1">
    <source>
        <dbReference type="ARBA" id="ARBA00022741"/>
    </source>
</evidence>
<feature type="domain" description="DNA helicase Pif1-like 2B" evidence="13">
    <location>
        <begin position="965"/>
        <end position="999"/>
    </location>
</feature>
<dbReference type="GO" id="GO:0016887">
    <property type="term" value="F:ATP hydrolysis activity"/>
    <property type="evidence" value="ECO:0007669"/>
    <property type="project" value="RHEA"/>
</dbReference>
<protein>
    <recommendedName>
        <fullName evidence="9">ATP-dependent DNA helicase</fullName>
        <ecNumber evidence="9">5.6.2.3</ecNumber>
    </recommendedName>
</protein>
<reference evidence="14 15" key="1">
    <citation type="submission" date="2008-07" db="EMBL/GenBank/DDBJ databases">
        <authorList>
            <person name="El-Sayed N."/>
            <person name="Caler E."/>
            <person name="Inman J."/>
            <person name="Amedeo P."/>
            <person name="Hass B."/>
            <person name="Wortman J."/>
        </authorList>
    </citation>
    <scope>NUCLEOTIDE SEQUENCE [LARGE SCALE GENOMIC DNA]</scope>
    <source>
        <strain evidence="15">ATCC 50983 / TXsc</strain>
    </source>
</reference>
<dbReference type="InterPro" id="IPR025476">
    <property type="entry name" value="Helitron_helicase-like"/>
</dbReference>
<feature type="domain" description="DNA helicase Pif1-like DEAD-box helicase" evidence="11">
    <location>
        <begin position="686"/>
        <end position="900"/>
    </location>
</feature>
<keyword evidence="2 9" id="KW-0227">DNA damage</keyword>
<dbReference type="SUPFAM" id="SSF52540">
    <property type="entry name" value="P-loop containing nucleoside triphosphate hydrolases"/>
    <property type="match status" value="2"/>
</dbReference>
<dbReference type="Pfam" id="PF21530">
    <property type="entry name" value="Pif1_2B_dom"/>
    <property type="match status" value="1"/>
</dbReference>
<evidence type="ECO:0000256" key="3">
    <source>
        <dbReference type="ARBA" id="ARBA00022801"/>
    </source>
</evidence>
<keyword evidence="6" id="KW-0238">DNA-binding</keyword>
<dbReference type="InterPro" id="IPR049163">
    <property type="entry name" value="Pif1-like_2B_dom"/>
</dbReference>
<dbReference type="InterPro" id="IPR027417">
    <property type="entry name" value="P-loop_NTPase"/>
</dbReference>
<dbReference type="GO" id="GO:0043139">
    <property type="term" value="F:5'-3' DNA helicase activity"/>
    <property type="evidence" value="ECO:0007669"/>
    <property type="project" value="UniProtKB-EC"/>
</dbReference>
<evidence type="ECO:0000259" key="13">
    <source>
        <dbReference type="Pfam" id="PF21530"/>
    </source>
</evidence>
<gene>
    <name evidence="14" type="ORF">Pmar_PMAR005554</name>
</gene>
<evidence type="ECO:0000256" key="8">
    <source>
        <dbReference type="ARBA" id="ARBA00023235"/>
    </source>
</evidence>
<dbReference type="GO" id="GO:0006281">
    <property type="term" value="P:DNA repair"/>
    <property type="evidence" value="ECO:0007669"/>
    <property type="project" value="UniProtKB-KW"/>
</dbReference>
<feature type="compositionally biased region" description="Acidic residues" evidence="10">
    <location>
        <begin position="604"/>
        <end position="621"/>
    </location>
</feature>
<dbReference type="Pfam" id="PF14214">
    <property type="entry name" value="Helitron_like_N"/>
    <property type="match status" value="1"/>
</dbReference>
<dbReference type="InterPro" id="IPR010285">
    <property type="entry name" value="DNA_helicase_pif1-like_DEAD"/>
</dbReference>
<dbReference type="Proteomes" id="UP000007800">
    <property type="component" value="Unassembled WGS sequence"/>
</dbReference>
<dbReference type="PANTHER" id="PTHR47642">
    <property type="entry name" value="ATP-DEPENDENT DNA HELICASE"/>
    <property type="match status" value="1"/>
</dbReference>
<evidence type="ECO:0000259" key="12">
    <source>
        <dbReference type="Pfam" id="PF14214"/>
    </source>
</evidence>
<dbReference type="RefSeq" id="XP_002772304.1">
    <property type="nucleotide sequence ID" value="XM_002772258.1"/>
</dbReference>
<keyword evidence="1 9" id="KW-0547">Nucleotide-binding</keyword>
<dbReference type="GO" id="GO:0005524">
    <property type="term" value="F:ATP binding"/>
    <property type="evidence" value="ECO:0007669"/>
    <property type="project" value="UniProtKB-KW"/>
</dbReference>
<keyword evidence="8" id="KW-0413">Isomerase</keyword>
<evidence type="ECO:0000313" key="15">
    <source>
        <dbReference type="Proteomes" id="UP000007800"/>
    </source>
</evidence>
<keyword evidence="4 9" id="KW-0347">Helicase</keyword>
<evidence type="ECO:0000256" key="9">
    <source>
        <dbReference type="RuleBase" id="RU363044"/>
    </source>
</evidence>
<proteinExistence type="inferred from homology"/>
<dbReference type="InParanoid" id="C5LGM3"/>
<dbReference type="GeneID" id="9045363"/>
<comment type="catalytic activity">
    <reaction evidence="9">
        <text>ATP + H2O = ADP + phosphate + H(+)</text>
        <dbReference type="Rhea" id="RHEA:13065"/>
        <dbReference type="ChEBI" id="CHEBI:15377"/>
        <dbReference type="ChEBI" id="CHEBI:15378"/>
        <dbReference type="ChEBI" id="CHEBI:30616"/>
        <dbReference type="ChEBI" id="CHEBI:43474"/>
        <dbReference type="ChEBI" id="CHEBI:456216"/>
        <dbReference type="EC" id="5.6.2.3"/>
    </reaction>
</comment>
<sequence length="1145" mass="127507">MFERVRPQRVLEALQWLKDNNPLYREADTSNAENWARTVQGSPLNDSDSSMPIEGEMDSSQCDSDSEDEVSVNNVAPVPTVMIPDENPPESVIRQLARGTARVTVACMAPAENEQPVSLLRNNDSETLSFPHLLPMGRWGLTHARDCRISAQQYFESRLLHEDPRFRQDYEYAFYALSAREYRAVVDNAAIAMKKTTSADSGSSRLTAGRALAADVSKVPDLFSWLNSIKGTGAYWRKVRLDLTAILRRFGPPQWFLTLSVNEVGWPELEDGRGHIDPSEISEVEKRVLLAKHFLIAARFIKRRLDTFMRNTAEGSDGDDIRRGAPQITIHLRRAAEEERINAYNATILAAWGANMDLQYCCSMHQAVNYVTKYVAKQESGNSPAIEALAREGSNIDNDYSKLRRIGNAILNSREASGQEVMYQLGGNSMNLKELSVVVKFVPSTHPAEDGKRFRFLKPKAILSELPEDSEDIFDDGILEHYQRRPTDVESLTLADFVTGYDRSQKGRPSSDSAIRCGNVNFRKRTTPAVLRTYRPSGPNLSPEAEISRKVSFLVLYHPWRNPTDIPPSDDTDAILHLFNTSRELILAQIESHEPYGIKLDQAVADEDPEDPVSSCSEEDTSERNRDEAYQDQVDIGRDVYDSEGGANVVVDVDQHKFIITDEAFTALLEKLNEDQARIVDEVRQQARNIYAATEEIAARPKPIQWFLTGGAGVGKSFVIHVIRNLVQRELHLMDFPKRVGCLVTATTGCAAFAIQGATLHTTFHLPLTVGTYQSMEPLSQAKVEEVRESFLGVEFLIIDEVSMLGYPGLVAVHQRLQQIRDCEDWFGGVNVICVGDMFQLPPVMQTPVYGQLRGLAGMKQLAVHLWKDLFEIRELREIMRQQNGSAFAEALNRLRLGESTEDDLRLFRSRIVNSAPPDCLRLFRTNAACDAYNTEMLSKTRGVAYEIVAKTTPGITITDVQAGGVREVLTLKTGCRIMIVRNVDIERGIVNGATGTLVKILTKCRYDAQTTVECLSSDVMYVSIALDDSDQTVQVSPLSVKFMVRGKTVTRLQLPLVLGFGCTIHKAQGKSLSTVAVDLRQPGTAKLPPTPGLVYVALSRAKSLDGLHIIGGLTEDLISTSCRARAEMARLREAVSTHESPPSQ</sequence>
<evidence type="ECO:0000256" key="2">
    <source>
        <dbReference type="ARBA" id="ARBA00022763"/>
    </source>
</evidence>
<feature type="compositionally biased region" description="Polar residues" evidence="10">
    <location>
        <begin position="38"/>
        <end position="50"/>
    </location>
</feature>
<keyword evidence="3 9" id="KW-0378">Hydrolase</keyword>
<evidence type="ECO:0000256" key="7">
    <source>
        <dbReference type="ARBA" id="ARBA00023204"/>
    </source>
</evidence>
<feature type="region of interest" description="Disordered" evidence="10">
    <location>
        <begin position="603"/>
        <end position="630"/>
    </location>
</feature>
<dbReference type="OrthoDB" id="439586at2759"/>
<dbReference type="InterPro" id="IPR051055">
    <property type="entry name" value="PIF1_helicase"/>
</dbReference>
<evidence type="ECO:0000256" key="4">
    <source>
        <dbReference type="ARBA" id="ARBA00022806"/>
    </source>
</evidence>
<evidence type="ECO:0000256" key="6">
    <source>
        <dbReference type="ARBA" id="ARBA00023125"/>
    </source>
</evidence>
<evidence type="ECO:0000256" key="5">
    <source>
        <dbReference type="ARBA" id="ARBA00022840"/>
    </source>
</evidence>
<evidence type="ECO:0000256" key="10">
    <source>
        <dbReference type="SAM" id="MobiDB-lite"/>
    </source>
</evidence>
<dbReference type="PANTHER" id="PTHR47642:SF5">
    <property type="entry name" value="ATP-DEPENDENT DNA HELICASE"/>
    <property type="match status" value="1"/>
</dbReference>
<keyword evidence="9" id="KW-0233">DNA recombination</keyword>
<dbReference type="EC" id="5.6.2.3" evidence="9"/>
<keyword evidence="15" id="KW-1185">Reference proteome</keyword>
<organism evidence="15">
    <name type="scientific">Perkinsus marinus (strain ATCC 50983 / TXsc)</name>
    <dbReference type="NCBI Taxonomy" id="423536"/>
    <lineage>
        <taxon>Eukaryota</taxon>
        <taxon>Sar</taxon>
        <taxon>Alveolata</taxon>
        <taxon>Perkinsozoa</taxon>
        <taxon>Perkinsea</taxon>
        <taxon>Perkinsida</taxon>
        <taxon>Perkinsidae</taxon>
        <taxon>Perkinsus</taxon>
    </lineage>
</organism>
<evidence type="ECO:0000259" key="11">
    <source>
        <dbReference type="Pfam" id="PF05970"/>
    </source>
</evidence>
<comment type="similarity">
    <text evidence="9">Belongs to the helicase family.</text>
</comment>
<dbReference type="AlphaFoldDB" id="C5LGM3"/>
<dbReference type="Gene3D" id="3.40.50.300">
    <property type="entry name" value="P-loop containing nucleotide triphosphate hydrolases"/>
    <property type="match status" value="1"/>
</dbReference>
<evidence type="ECO:0000313" key="14">
    <source>
        <dbReference type="EMBL" id="EER04120.1"/>
    </source>
</evidence>
<feature type="region of interest" description="Disordered" evidence="10">
    <location>
        <begin position="38"/>
        <end position="67"/>
    </location>
</feature>
<dbReference type="EMBL" id="GG681865">
    <property type="protein sequence ID" value="EER04120.1"/>
    <property type="molecule type" value="Genomic_DNA"/>
</dbReference>
<dbReference type="Pfam" id="PF05970">
    <property type="entry name" value="PIF1"/>
    <property type="match status" value="1"/>
</dbReference>
<dbReference type="GO" id="GO:0000723">
    <property type="term" value="P:telomere maintenance"/>
    <property type="evidence" value="ECO:0007669"/>
    <property type="project" value="InterPro"/>
</dbReference>
<comment type="cofactor">
    <cofactor evidence="9">
        <name>Mg(2+)</name>
        <dbReference type="ChEBI" id="CHEBI:18420"/>
    </cofactor>
</comment>
<keyword evidence="5 9" id="KW-0067">ATP-binding</keyword>
<dbReference type="CDD" id="cd18809">
    <property type="entry name" value="SF1_C_RecD"/>
    <property type="match status" value="1"/>
</dbReference>
<feature type="domain" description="Helitron helicase-like" evidence="12">
    <location>
        <begin position="157"/>
        <end position="312"/>
    </location>
</feature>
<dbReference type="GO" id="GO:0006310">
    <property type="term" value="P:DNA recombination"/>
    <property type="evidence" value="ECO:0007669"/>
    <property type="project" value="UniProtKB-KW"/>
</dbReference>
<keyword evidence="7 9" id="KW-0234">DNA repair</keyword>